<dbReference type="Proteomes" id="UP000037035">
    <property type="component" value="Unassembled WGS sequence"/>
</dbReference>
<keyword evidence="1" id="KW-0812">Transmembrane</keyword>
<comment type="caution">
    <text evidence="2">The sequence shown here is derived from an EMBL/GenBank/DDBJ whole genome shotgun (WGS) entry which is preliminary data.</text>
</comment>
<reference evidence="2 3" key="1">
    <citation type="submission" date="2015-08" db="EMBL/GenBank/DDBJ databases">
        <title>Next Generation Sequencing and Analysis of the Genome of Puccinia sorghi L Schw, the Causal Agent of Maize Common Rust.</title>
        <authorList>
            <person name="Rochi L."/>
            <person name="Burguener G."/>
            <person name="Darino M."/>
            <person name="Turjanski A."/>
            <person name="Kreff E."/>
            <person name="Dieguez M.J."/>
            <person name="Sacco F."/>
        </authorList>
    </citation>
    <scope>NUCLEOTIDE SEQUENCE [LARGE SCALE GENOMIC DNA]</scope>
    <source>
        <strain evidence="2 3">RO10H11247</strain>
    </source>
</reference>
<keyword evidence="1" id="KW-0472">Membrane</keyword>
<accession>A0A0L6VAJ2</accession>
<gene>
    <name evidence="2" type="ORF">VP01_2087g3</name>
</gene>
<dbReference type="EMBL" id="LAVV01006934">
    <property type="protein sequence ID" value="KNZ57729.1"/>
    <property type="molecule type" value="Genomic_DNA"/>
</dbReference>
<evidence type="ECO:0000313" key="2">
    <source>
        <dbReference type="EMBL" id="KNZ57729.1"/>
    </source>
</evidence>
<keyword evidence="1" id="KW-1133">Transmembrane helix</keyword>
<keyword evidence="3" id="KW-1185">Reference proteome</keyword>
<evidence type="ECO:0000256" key="1">
    <source>
        <dbReference type="SAM" id="Phobius"/>
    </source>
</evidence>
<name>A0A0L6VAJ2_9BASI</name>
<proteinExistence type="predicted"/>
<dbReference type="AlphaFoldDB" id="A0A0L6VAJ2"/>
<dbReference type="VEuPathDB" id="FungiDB:VP01_2087g3"/>
<feature type="transmembrane region" description="Helical" evidence="1">
    <location>
        <begin position="330"/>
        <end position="347"/>
    </location>
</feature>
<protein>
    <submittedName>
        <fullName evidence="2">Uncharacterized protein</fullName>
    </submittedName>
</protein>
<evidence type="ECO:0000313" key="3">
    <source>
        <dbReference type="Proteomes" id="UP000037035"/>
    </source>
</evidence>
<feature type="transmembrane region" description="Helical" evidence="1">
    <location>
        <begin position="1059"/>
        <end position="1076"/>
    </location>
</feature>
<feature type="transmembrane region" description="Helical" evidence="1">
    <location>
        <begin position="277"/>
        <end position="299"/>
    </location>
</feature>
<feature type="transmembrane region" description="Helical" evidence="1">
    <location>
        <begin position="238"/>
        <end position="257"/>
    </location>
</feature>
<sequence>MLPKILSPTAPQDSFKLHLNTPRIYSALIQMDDFLFLGIKQNWLLYSTQKFRRLSGFTHNVKSNFFGFYMLIPNFTSSPFLHNLSCHFDSLFQPPSINYVGKHSCKEELVKCLFRCLQNNLSNIQGNWQLRGCIFIPAQIENLIAHDFRNSELCINGGFPSANDACPTKKKSGSCLIILKSFKKMLNKKVSGLWRNLLSGLAFCLYNKKCFQFTKSNKNIEQCEKRDYLEFSILYQEWLLWDLILHLTGFFSWISVFMGVLTNGKMPRRRPQRAQEIILSLISGSILDLGSIFSYCIFFKKRKNHSNDSILTWVLLCYSCYISLSNSYVGTFYIIFLSTVTVLSILSKRFKKYFFLLYYVILRLEIDDYFILIGYPYNTFHPLQVINMYRLYKTNIQYNYKLNYGNTSAVALARQVPETVPWCYIIKFMKRMKIFQIGQLFSFSCTIYILQFYVHFFFIILFIFIKAAVVGAATPCFWVGNPKSFSNDRFLGLTSSGCCDSFCMMVCDFWGLQIQFMAYQNNLTPIIFMIYNYSSSNIINPYHSPWTHIICLRKLSHNVEKDLMKYSRILYQSSDPLNSGLIPYSLLCYYLLSALTDSLVPGYSGFFPQSSTKQPKSVALHDGYCQHSPGSSKNNQQKVCTKYPNLNKALPIYIILIKNLKNVLRGLDDQALLIQPASLIIKKPEGYLTNSLKKSLIYGVKMSCSYLVYSELYQSSTAPNEPEKKMSCLTGPTLFDTGKIDKINSPSYHIWLGEFPPKVSTSSCGSALRLIQNPSMSFYVLRSGTELFPFPSASFLFYKFFKKINEKNTKYKKKKPKNILEYYFINLESNETWLHWLTSLPSLSLSIRPGEPWIIKAPYQSPAPGWQPVDPRILVLGVQPYQHQVKPSVLTCWRLKCGEKSGTGSASLANFQQIPILPLFMRTVHATILDGSDDVKKSAIFMRNVLQVRLHPPMKIMLFIKPDLLNEFHFWNGCHPGMSVPLGRLIFISQDLHKHQSHVIHTSMCGRVYKTSSSSLKVEYFPSPRKLNLDRKSSRIKTGTSAAFCCFFSSFLLDHSYFFLPYFLIDFSLIIFSILCRSKQIYYASTENCPEFNSLLSFC</sequence>
<organism evidence="2 3">
    <name type="scientific">Puccinia sorghi</name>
    <dbReference type="NCBI Taxonomy" id="27349"/>
    <lineage>
        <taxon>Eukaryota</taxon>
        <taxon>Fungi</taxon>
        <taxon>Dikarya</taxon>
        <taxon>Basidiomycota</taxon>
        <taxon>Pucciniomycotina</taxon>
        <taxon>Pucciniomycetes</taxon>
        <taxon>Pucciniales</taxon>
        <taxon>Pucciniaceae</taxon>
        <taxon>Puccinia</taxon>
    </lineage>
</organism>